<feature type="transmembrane region" description="Helical" evidence="2">
    <location>
        <begin position="39"/>
        <end position="61"/>
    </location>
</feature>
<proteinExistence type="predicted"/>
<name>A0A176WMW7_MARPO</name>
<comment type="caution">
    <text evidence="3">The sequence shown here is derived from an EMBL/GenBank/DDBJ whole genome shotgun (WGS) entry which is preliminary data.</text>
</comment>
<protein>
    <submittedName>
        <fullName evidence="3">Uncharacterized protein</fullName>
    </submittedName>
</protein>
<feature type="compositionally biased region" description="Basic and acidic residues" evidence="1">
    <location>
        <begin position="165"/>
        <end position="176"/>
    </location>
</feature>
<keyword evidence="4" id="KW-1185">Reference proteome</keyword>
<reference evidence="3" key="1">
    <citation type="submission" date="2016-03" db="EMBL/GenBank/DDBJ databases">
        <title>Mechanisms controlling the formation of the plant cell surface in tip-growing cells are functionally conserved among land plants.</title>
        <authorList>
            <person name="Honkanen S."/>
            <person name="Jones V.A."/>
            <person name="Morieri G."/>
            <person name="Champion C."/>
            <person name="Hetherington A.J."/>
            <person name="Kelly S."/>
            <person name="Saint-Marcoux D."/>
            <person name="Proust H."/>
            <person name="Prescott H."/>
            <person name="Dolan L."/>
        </authorList>
    </citation>
    <scope>NUCLEOTIDE SEQUENCE [LARGE SCALE GENOMIC DNA]</scope>
    <source>
        <tissue evidence="3">Whole gametophyte</tissue>
    </source>
</reference>
<feature type="region of interest" description="Disordered" evidence="1">
    <location>
        <begin position="164"/>
        <end position="187"/>
    </location>
</feature>
<evidence type="ECO:0000313" key="3">
    <source>
        <dbReference type="EMBL" id="OAE33586.1"/>
    </source>
</evidence>
<accession>A0A176WMW7</accession>
<keyword evidence="2" id="KW-1133">Transmembrane helix</keyword>
<evidence type="ECO:0000313" key="4">
    <source>
        <dbReference type="Proteomes" id="UP000077202"/>
    </source>
</evidence>
<dbReference type="AlphaFoldDB" id="A0A176WMW7"/>
<gene>
    <name evidence="3" type="ORF">AXG93_978s1000</name>
</gene>
<keyword evidence="2" id="KW-0472">Membrane</keyword>
<dbReference type="EMBL" id="LVLJ01000608">
    <property type="protein sequence ID" value="OAE33586.1"/>
    <property type="molecule type" value="Genomic_DNA"/>
</dbReference>
<keyword evidence="2" id="KW-0812">Transmembrane</keyword>
<evidence type="ECO:0000256" key="2">
    <source>
        <dbReference type="SAM" id="Phobius"/>
    </source>
</evidence>
<dbReference type="Proteomes" id="UP000077202">
    <property type="component" value="Unassembled WGS sequence"/>
</dbReference>
<evidence type="ECO:0000256" key="1">
    <source>
        <dbReference type="SAM" id="MobiDB-lite"/>
    </source>
</evidence>
<organism evidence="3 4">
    <name type="scientific">Marchantia polymorpha subsp. ruderalis</name>
    <dbReference type="NCBI Taxonomy" id="1480154"/>
    <lineage>
        <taxon>Eukaryota</taxon>
        <taxon>Viridiplantae</taxon>
        <taxon>Streptophyta</taxon>
        <taxon>Embryophyta</taxon>
        <taxon>Marchantiophyta</taxon>
        <taxon>Marchantiopsida</taxon>
        <taxon>Marchantiidae</taxon>
        <taxon>Marchantiales</taxon>
        <taxon>Marchantiaceae</taxon>
        <taxon>Marchantia</taxon>
    </lineage>
</organism>
<sequence>MVQEWHEGRAPDIEGVHGNRQSGPFRIGQKSWDNAHEKIMITPLTIIVLRNIAVALMQILWSLRTTYMVTWQVTFVEGAVAGKPIHWARILWGTTRQHIGEVFKGSVNYVFPFFINFYREMGLLTTAEQKKFLLKREIADDKGALEGNEVASEENDIALALPSAEADKSENEINERPKKKKKLQRVATSEILDQRAGLRVQRSICKSR</sequence>